<dbReference type="PANTHER" id="PTHR43792:SF1">
    <property type="entry name" value="N-ACETYLTRANSFERASE DOMAIN-CONTAINING PROTEIN"/>
    <property type="match status" value="1"/>
</dbReference>
<protein>
    <submittedName>
        <fullName evidence="2">GNAT family N-acetyltransferase</fullName>
    </submittedName>
</protein>
<evidence type="ECO:0000259" key="1">
    <source>
        <dbReference type="PROSITE" id="PS51186"/>
    </source>
</evidence>
<dbReference type="EMBL" id="JAGSOT010000112">
    <property type="protein sequence ID" value="MBR7798314.1"/>
    <property type="molecule type" value="Genomic_DNA"/>
</dbReference>
<dbReference type="GO" id="GO:0016747">
    <property type="term" value="F:acyltransferase activity, transferring groups other than amino-acyl groups"/>
    <property type="evidence" value="ECO:0007669"/>
    <property type="project" value="InterPro"/>
</dbReference>
<dbReference type="Pfam" id="PF13302">
    <property type="entry name" value="Acetyltransf_3"/>
    <property type="match status" value="1"/>
</dbReference>
<dbReference type="PROSITE" id="PS51186">
    <property type="entry name" value="GNAT"/>
    <property type="match status" value="1"/>
</dbReference>
<dbReference type="SUPFAM" id="SSF55729">
    <property type="entry name" value="Acyl-CoA N-acyltransferases (Nat)"/>
    <property type="match status" value="1"/>
</dbReference>
<dbReference type="Proteomes" id="UP000675284">
    <property type="component" value="Unassembled WGS sequence"/>
</dbReference>
<reference evidence="2" key="1">
    <citation type="submission" date="2021-04" db="EMBL/GenBank/DDBJ databases">
        <title>Isolation and polyphasic classification of algal microorganism.</title>
        <authorList>
            <person name="Wang S."/>
        </authorList>
    </citation>
    <scope>NUCLEOTIDE SEQUENCE</scope>
    <source>
        <strain evidence="2">720a</strain>
    </source>
</reference>
<organism evidence="2 3">
    <name type="scientific">Virgibacillus salarius</name>
    <dbReference type="NCBI Taxonomy" id="447199"/>
    <lineage>
        <taxon>Bacteria</taxon>
        <taxon>Bacillati</taxon>
        <taxon>Bacillota</taxon>
        <taxon>Bacilli</taxon>
        <taxon>Bacillales</taxon>
        <taxon>Bacillaceae</taxon>
        <taxon>Virgibacillus</taxon>
    </lineage>
</organism>
<comment type="caution">
    <text evidence="2">The sequence shown here is derived from an EMBL/GenBank/DDBJ whole genome shotgun (WGS) entry which is preliminary data.</text>
</comment>
<proteinExistence type="predicted"/>
<dbReference type="PANTHER" id="PTHR43792">
    <property type="entry name" value="GNAT FAMILY, PUTATIVE (AFU_ORTHOLOGUE AFUA_3G00765)-RELATED-RELATED"/>
    <property type="match status" value="1"/>
</dbReference>
<name>A0A941E094_9BACI</name>
<dbReference type="CDD" id="cd04301">
    <property type="entry name" value="NAT_SF"/>
    <property type="match status" value="1"/>
</dbReference>
<dbReference type="RefSeq" id="WP_166531039.1">
    <property type="nucleotide sequence ID" value="NZ_JAGSOT010000112.1"/>
</dbReference>
<dbReference type="Gene3D" id="3.40.630.30">
    <property type="match status" value="1"/>
</dbReference>
<gene>
    <name evidence="2" type="ORF">KCX74_20160</name>
</gene>
<sequence length="178" mass="21044">MKKLNTPTIETDRLKLRKFSDDDLYDMFEIYHDEEVNKFLPWFPFQSIEETKEYLYNTIYKEYDQRIAYHYAIEEKANHKVIGYIGISKIDEEKGSAELGYGLLKTYWGKGIATEASKALLKRLKQDGFKSIFATNDVNNIGSGRVLEKSGMTYQYSYDERWQPKNNTVTFKLHRIDF</sequence>
<evidence type="ECO:0000313" key="3">
    <source>
        <dbReference type="Proteomes" id="UP000675284"/>
    </source>
</evidence>
<dbReference type="AlphaFoldDB" id="A0A941E094"/>
<keyword evidence="3" id="KW-1185">Reference proteome</keyword>
<dbReference type="InterPro" id="IPR000182">
    <property type="entry name" value="GNAT_dom"/>
</dbReference>
<dbReference type="InterPro" id="IPR016181">
    <property type="entry name" value="Acyl_CoA_acyltransferase"/>
</dbReference>
<feature type="domain" description="N-acetyltransferase" evidence="1">
    <location>
        <begin position="14"/>
        <end position="176"/>
    </location>
</feature>
<dbReference type="InterPro" id="IPR051531">
    <property type="entry name" value="N-acetyltransferase"/>
</dbReference>
<accession>A0A941E094</accession>
<evidence type="ECO:0000313" key="2">
    <source>
        <dbReference type="EMBL" id="MBR7798314.1"/>
    </source>
</evidence>